<evidence type="ECO:0000313" key="1">
    <source>
        <dbReference type="EMBL" id="MCP2344021.1"/>
    </source>
</evidence>
<organism evidence="1 2">
    <name type="scientific">Nonomuraea roseoviolacea subsp. carminata</name>
    <dbReference type="NCBI Taxonomy" id="160689"/>
    <lineage>
        <taxon>Bacteria</taxon>
        <taxon>Bacillati</taxon>
        <taxon>Actinomycetota</taxon>
        <taxon>Actinomycetes</taxon>
        <taxon>Streptosporangiales</taxon>
        <taxon>Streptosporangiaceae</taxon>
        <taxon>Nonomuraea</taxon>
    </lineage>
</organism>
<name>A0ABT1JQL4_9ACTN</name>
<comment type="caution">
    <text evidence="1">The sequence shown here is derived from an EMBL/GenBank/DDBJ whole genome shotgun (WGS) entry which is preliminary data.</text>
</comment>
<dbReference type="RefSeq" id="WP_253764995.1">
    <property type="nucleotide sequence ID" value="NZ_BAAAVE010000041.1"/>
</dbReference>
<gene>
    <name evidence="1" type="ORF">HD595_000143</name>
</gene>
<proteinExistence type="predicted"/>
<keyword evidence="2" id="KW-1185">Reference proteome</keyword>
<protein>
    <submittedName>
        <fullName evidence="1">Uncharacterized protein</fullName>
    </submittedName>
</protein>
<dbReference type="EMBL" id="JAMZEC010000001">
    <property type="protein sequence ID" value="MCP2344021.1"/>
    <property type="molecule type" value="Genomic_DNA"/>
</dbReference>
<accession>A0ABT1JQL4</accession>
<evidence type="ECO:0000313" key="2">
    <source>
        <dbReference type="Proteomes" id="UP001320766"/>
    </source>
</evidence>
<dbReference type="Proteomes" id="UP001320766">
    <property type="component" value="Unassembled WGS sequence"/>
</dbReference>
<sequence length="57" mass="6218">MQSAITSLIAVVGTLLGATATYIFQARATKQARWEARDERLWQEQLAAYSAFAGAIT</sequence>
<reference evidence="1 2" key="1">
    <citation type="submission" date="2022-06" db="EMBL/GenBank/DDBJ databases">
        <title>Sequencing the genomes of 1000 actinobacteria strains.</title>
        <authorList>
            <person name="Klenk H.-P."/>
        </authorList>
    </citation>
    <scope>NUCLEOTIDE SEQUENCE [LARGE SCALE GENOMIC DNA]</scope>
    <source>
        <strain evidence="1 2">DSM 44170</strain>
    </source>
</reference>